<evidence type="ECO:0000313" key="1">
    <source>
        <dbReference type="EMBL" id="TCD70508.1"/>
    </source>
</evidence>
<accession>A0A4R0S0J2</accession>
<sequence>DPSITVLAAVLNFRNLRLCPQQRRNTHRDLHLGFRRLPSSQTRSLARRIITMNRTVLEVLWWNHRCPLLQLTLRSILNPMKCYCQD</sequence>
<dbReference type="Proteomes" id="UP000292702">
    <property type="component" value="Unassembled WGS sequence"/>
</dbReference>
<reference evidence="1 2" key="1">
    <citation type="submission" date="2018-11" db="EMBL/GenBank/DDBJ databases">
        <title>Genome assembly of Steccherinum ochraceum LE-BIN_3174, the white-rot fungus of the Steccherinaceae family (The Residual Polyporoid clade, Polyporales, Basidiomycota).</title>
        <authorList>
            <person name="Fedorova T.V."/>
            <person name="Glazunova O.A."/>
            <person name="Landesman E.O."/>
            <person name="Moiseenko K.V."/>
            <person name="Psurtseva N.V."/>
            <person name="Savinova O.S."/>
            <person name="Shakhova N.V."/>
            <person name="Tyazhelova T.V."/>
            <person name="Vasina D.V."/>
        </authorList>
    </citation>
    <scope>NUCLEOTIDE SEQUENCE [LARGE SCALE GENOMIC DNA]</scope>
    <source>
        <strain evidence="1 2">LE-BIN_3174</strain>
    </source>
</reference>
<dbReference type="AlphaFoldDB" id="A0A4R0S0J2"/>
<keyword evidence="2" id="KW-1185">Reference proteome</keyword>
<protein>
    <submittedName>
        <fullName evidence="1">Uncharacterized protein</fullName>
    </submittedName>
</protein>
<organism evidence="1 2">
    <name type="scientific">Steccherinum ochraceum</name>
    <dbReference type="NCBI Taxonomy" id="92696"/>
    <lineage>
        <taxon>Eukaryota</taxon>
        <taxon>Fungi</taxon>
        <taxon>Dikarya</taxon>
        <taxon>Basidiomycota</taxon>
        <taxon>Agaricomycotina</taxon>
        <taxon>Agaricomycetes</taxon>
        <taxon>Polyporales</taxon>
        <taxon>Steccherinaceae</taxon>
        <taxon>Steccherinum</taxon>
    </lineage>
</organism>
<feature type="non-terminal residue" evidence="1">
    <location>
        <position position="86"/>
    </location>
</feature>
<feature type="non-terminal residue" evidence="1">
    <location>
        <position position="1"/>
    </location>
</feature>
<evidence type="ECO:0000313" key="2">
    <source>
        <dbReference type="Proteomes" id="UP000292702"/>
    </source>
</evidence>
<proteinExistence type="predicted"/>
<name>A0A4R0S0J2_9APHY</name>
<gene>
    <name evidence="1" type="ORF">EIP91_003269</name>
</gene>
<dbReference type="EMBL" id="RWJN01000020">
    <property type="protein sequence ID" value="TCD70508.1"/>
    <property type="molecule type" value="Genomic_DNA"/>
</dbReference>
<comment type="caution">
    <text evidence="1">The sequence shown here is derived from an EMBL/GenBank/DDBJ whole genome shotgun (WGS) entry which is preliminary data.</text>
</comment>